<protein>
    <submittedName>
        <fullName evidence="2">Uncharacterized protein</fullName>
    </submittedName>
</protein>
<reference evidence="2" key="2">
    <citation type="submission" date="2018-04" db="EMBL/GenBank/DDBJ databases">
        <title>OnivRS2 (Oryza nivara Reference Sequence Version 2).</title>
        <authorList>
            <person name="Zhang J."/>
            <person name="Kudrna D."/>
            <person name="Lee S."/>
            <person name="Talag J."/>
            <person name="Rajasekar S."/>
            <person name="Welchert J."/>
            <person name="Hsing Y.-I."/>
            <person name="Wing R.A."/>
        </authorList>
    </citation>
    <scope>NUCLEOTIDE SEQUENCE [LARGE SCALE GENOMIC DNA]</scope>
</reference>
<evidence type="ECO:0000313" key="3">
    <source>
        <dbReference type="Proteomes" id="UP000006591"/>
    </source>
</evidence>
<keyword evidence="3" id="KW-1185">Reference proteome</keyword>
<feature type="binding site" evidence="1">
    <location>
        <position position="135"/>
    </location>
    <ligand>
        <name>substrate</name>
    </ligand>
</feature>
<evidence type="ECO:0000313" key="2">
    <source>
        <dbReference type="EnsemblPlants" id="ONIVA01G39130.1"/>
    </source>
</evidence>
<dbReference type="InterPro" id="IPR029033">
    <property type="entry name" value="His_PPase_superfam"/>
</dbReference>
<dbReference type="SUPFAM" id="SSF53254">
    <property type="entry name" value="Phosphoglycerate mutase-like"/>
    <property type="match status" value="1"/>
</dbReference>
<reference evidence="2" key="1">
    <citation type="submission" date="2015-04" db="UniProtKB">
        <authorList>
            <consortium name="EnsemblPlants"/>
        </authorList>
    </citation>
    <scope>IDENTIFICATION</scope>
    <source>
        <strain evidence="2">SL10</strain>
    </source>
</reference>
<dbReference type="AlphaFoldDB" id="A0A0E0FUK6"/>
<dbReference type="SMART" id="SM00855">
    <property type="entry name" value="PGAM"/>
    <property type="match status" value="1"/>
</dbReference>
<dbReference type="OMA" id="PEKECET"/>
<dbReference type="eggNOG" id="KOG0118">
    <property type="taxonomic scope" value="Eukaryota"/>
</dbReference>
<dbReference type="PANTHER" id="PTHR47623">
    <property type="entry name" value="OS09G0287300 PROTEIN"/>
    <property type="match status" value="1"/>
</dbReference>
<dbReference type="HOGENOM" id="CLU_084603_0_0_1"/>
<dbReference type="Gene3D" id="3.40.50.1240">
    <property type="entry name" value="Phosphoglycerate mutase-like"/>
    <property type="match status" value="1"/>
</dbReference>
<dbReference type="InterPro" id="IPR013078">
    <property type="entry name" value="His_Pase_superF_clade-1"/>
</dbReference>
<evidence type="ECO:0000256" key="1">
    <source>
        <dbReference type="PIRSR" id="PIRSR613078-2"/>
    </source>
</evidence>
<name>A0A0E0FUK6_ORYNI</name>
<organism evidence="2">
    <name type="scientific">Oryza nivara</name>
    <name type="common">Indian wild rice</name>
    <name type="synonym">Oryza sativa f. spontanea</name>
    <dbReference type="NCBI Taxonomy" id="4536"/>
    <lineage>
        <taxon>Eukaryota</taxon>
        <taxon>Viridiplantae</taxon>
        <taxon>Streptophyta</taxon>
        <taxon>Embryophyta</taxon>
        <taxon>Tracheophyta</taxon>
        <taxon>Spermatophyta</taxon>
        <taxon>Magnoliopsida</taxon>
        <taxon>Liliopsida</taxon>
        <taxon>Poales</taxon>
        <taxon>Poaceae</taxon>
        <taxon>BOP clade</taxon>
        <taxon>Oryzoideae</taxon>
        <taxon>Oryzeae</taxon>
        <taxon>Oryzinae</taxon>
        <taxon>Oryza</taxon>
    </lineage>
</organism>
<dbReference type="STRING" id="4536.A0A0E0FUK6"/>
<dbReference type="PANTHER" id="PTHR47623:SF1">
    <property type="entry name" value="OS09G0287300 PROTEIN"/>
    <property type="match status" value="1"/>
</dbReference>
<dbReference type="Proteomes" id="UP000006591">
    <property type="component" value="Chromosome 1"/>
</dbReference>
<sequence>MRPPPAPLSGRASLPPHLLLLSNSSLAPSPPTVAAACRMPPAAAAAVRSVSVSTAVDAPTAAAAEPARGDAAPAAPSRRRLILLRHGESAAGGRLTRDHDRPLSKAGRAAAISVSNKLQQMGWIPELVLCSDATRTKETLKILQDHVKGLSEAIVHFIPSFYSIAAMDGQTAEHLQKAICQYSSDEILTVMCMGHNKGWEEAASMFSGDSVVLKTCNAALLEAEGKSWVEEWHLASACNKNVLVSPMQKSVFSNAHPSKKLACGEMLGSAFSLAGLGGWKLHGIVKP</sequence>
<dbReference type="Pfam" id="PF00300">
    <property type="entry name" value="His_Phos_1"/>
    <property type="match status" value="1"/>
</dbReference>
<dbReference type="EnsemblPlants" id="ONIVA01G39130.1">
    <property type="protein sequence ID" value="ONIVA01G39130.1"/>
    <property type="gene ID" value="ONIVA01G39130"/>
</dbReference>
<dbReference type="Gramene" id="ONIVA01G39130.1">
    <property type="protein sequence ID" value="ONIVA01G39130.1"/>
    <property type="gene ID" value="ONIVA01G39130"/>
</dbReference>
<proteinExistence type="predicted"/>
<dbReference type="CDD" id="cd07067">
    <property type="entry name" value="HP_PGM_like"/>
    <property type="match status" value="1"/>
</dbReference>
<accession>A0A0E0FUK6</accession>